<protein>
    <submittedName>
        <fullName evidence="1">Uncharacterized protein</fullName>
    </submittedName>
</protein>
<accession>A0A0E9V8U5</accession>
<proteinExistence type="predicted"/>
<dbReference type="EMBL" id="GBXM01034919">
    <property type="protein sequence ID" value="JAH73658.1"/>
    <property type="molecule type" value="Transcribed_RNA"/>
</dbReference>
<evidence type="ECO:0000313" key="1">
    <source>
        <dbReference type="EMBL" id="JAH73658.1"/>
    </source>
</evidence>
<reference evidence="1" key="2">
    <citation type="journal article" date="2015" name="Fish Shellfish Immunol.">
        <title>Early steps in the European eel (Anguilla anguilla)-Vibrio vulnificus interaction in the gills: Role of the RtxA13 toxin.</title>
        <authorList>
            <person name="Callol A."/>
            <person name="Pajuelo D."/>
            <person name="Ebbesson L."/>
            <person name="Teles M."/>
            <person name="MacKenzie S."/>
            <person name="Amaro C."/>
        </authorList>
    </citation>
    <scope>NUCLEOTIDE SEQUENCE</scope>
</reference>
<organism evidence="1">
    <name type="scientific">Anguilla anguilla</name>
    <name type="common">European freshwater eel</name>
    <name type="synonym">Muraena anguilla</name>
    <dbReference type="NCBI Taxonomy" id="7936"/>
    <lineage>
        <taxon>Eukaryota</taxon>
        <taxon>Metazoa</taxon>
        <taxon>Chordata</taxon>
        <taxon>Craniata</taxon>
        <taxon>Vertebrata</taxon>
        <taxon>Euteleostomi</taxon>
        <taxon>Actinopterygii</taxon>
        <taxon>Neopterygii</taxon>
        <taxon>Teleostei</taxon>
        <taxon>Anguilliformes</taxon>
        <taxon>Anguillidae</taxon>
        <taxon>Anguilla</taxon>
    </lineage>
</organism>
<name>A0A0E9V8U5_ANGAN</name>
<reference evidence="1" key="1">
    <citation type="submission" date="2014-11" db="EMBL/GenBank/DDBJ databases">
        <authorList>
            <person name="Amaro Gonzalez C."/>
        </authorList>
    </citation>
    <scope>NUCLEOTIDE SEQUENCE</scope>
</reference>
<dbReference type="AlphaFoldDB" id="A0A0E9V8U5"/>
<sequence length="19" mass="2267">MFAPTVKLMFPMFEPLNRP</sequence>